<dbReference type="KEGG" id="echu:RQP59_10530"/>
<organism evidence="2">
    <name type="scientific">Enterobacter chuandaensis</name>
    <dbReference type="NCBI Taxonomy" id="2497875"/>
    <lineage>
        <taxon>Bacteria</taxon>
        <taxon>Pseudomonadati</taxon>
        <taxon>Pseudomonadota</taxon>
        <taxon>Gammaproteobacteria</taxon>
        <taxon>Enterobacterales</taxon>
        <taxon>Enterobacteriaceae</taxon>
        <taxon>Enterobacter</taxon>
        <taxon>Enterobacter cloacae complex</taxon>
    </lineage>
</organism>
<evidence type="ECO:0000313" key="1">
    <source>
        <dbReference type="EMBL" id="WNS36225.1"/>
    </source>
</evidence>
<dbReference type="AlphaFoldDB" id="A0AA96RVR7"/>
<dbReference type="EMBL" id="CP135253">
    <property type="protein sequence ID" value="WNS36225.1"/>
    <property type="molecule type" value="Genomic_DNA"/>
</dbReference>
<sequence length="58" mass="6397">MVIVVTTSERDEATGQTRLVVSHGVEEETGKKVILPPEHPSDIGAQFSNDLQSWVIQH</sequence>
<reference evidence="2" key="1">
    <citation type="submission" date="2023-09" db="EMBL/GenBank/DDBJ databases">
        <title>Coexistence of blaNDM-1 and blaKPC-2 in Enterobacter chuandaensis.</title>
        <authorList>
            <person name="Chen R."/>
        </authorList>
    </citation>
    <scope>NUCLEOTIDE SEQUENCE</scope>
    <source>
        <strain evidence="2">FAHZZU5885</strain>
    </source>
</reference>
<dbReference type="RefSeq" id="WP_265193986.1">
    <property type="nucleotide sequence ID" value="NZ_CP135253.1"/>
</dbReference>
<protein>
    <submittedName>
        <fullName evidence="2">Uncharacterized protein</fullName>
    </submittedName>
</protein>
<dbReference type="EMBL" id="CP135253">
    <property type="protein sequence ID" value="WNS39954.1"/>
    <property type="molecule type" value="Genomic_DNA"/>
</dbReference>
<evidence type="ECO:0000313" key="2">
    <source>
        <dbReference type="EMBL" id="WNS39954.1"/>
    </source>
</evidence>
<proteinExistence type="predicted"/>
<accession>A0AA96RVR7</accession>
<gene>
    <name evidence="2" type="ORF">RQP59_10530</name>
    <name evidence="1" type="ORF">RQP59_14085</name>
</gene>
<name>A0AA96RVR7_9ENTR</name>
<dbReference type="KEGG" id="echu:RQP59_14085"/>